<proteinExistence type="predicted"/>
<accession>A0A382YW34</accession>
<feature type="non-terminal residue" evidence="1">
    <location>
        <position position="261"/>
    </location>
</feature>
<feature type="non-terminal residue" evidence="1">
    <location>
        <position position="1"/>
    </location>
</feature>
<dbReference type="EMBL" id="UINC01179017">
    <property type="protein sequence ID" value="SVD87486.1"/>
    <property type="molecule type" value="Genomic_DNA"/>
</dbReference>
<protein>
    <submittedName>
        <fullName evidence="1">Uncharacterized protein</fullName>
    </submittedName>
</protein>
<gene>
    <name evidence="1" type="ORF">METZ01_LOCUS440340</name>
</gene>
<name>A0A382YW34_9ZZZZ</name>
<reference evidence="1" key="1">
    <citation type="submission" date="2018-05" db="EMBL/GenBank/DDBJ databases">
        <authorList>
            <person name="Lanie J.A."/>
            <person name="Ng W.-L."/>
            <person name="Kazmierczak K.M."/>
            <person name="Andrzejewski T.M."/>
            <person name="Davidsen T.M."/>
            <person name="Wayne K.J."/>
            <person name="Tettelin H."/>
            <person name="Glass J.I."/>
            <person name="Rusch D."/>
            <person name="Podicherti R."/>
            <person name="Tsui H.-C.T."/>
            <person name="Winkler M.E."/>
        </authorList>
    </citation>
    <scope>NUCLEOTIDE SEQUENCE</scope>
</reference>
<organism evidence="1">
    <name type="scientific">marine metagenome</name>
    <dbReference type="NCBI Taxonomy" id="408172"/>
    <lineage>
        <taxon>unclassified sequences</taxon>
        <taxon>metagenomes</taxon>
        <taxon>ecological metagenomes</taxon>
    </lineage>
</organism>
<sequence>IVIPFILLIIISQSTLFGKTVNAYRLSSIFYDEDIKFSQLFKYYFYGYVCDVEIDKNALGEISDANFAICDIDNPSNKAIREAWNDAGEDYNNMAKRNNIHGKKLCFRILDLAGIVMHKSWIRVHFKSIEFKENCKYINQINYSKSLKEINGEIPNQSYAGKKVDLVGTIENLSILSDSFSFELKNKSSEYNCLISMYGLSDELKEKIIHKVKIIRNKKNSVIRCYGTVESHFFVWGYHTIHMNAYNFDIIRIEVKRETLY</sequence>
<evidence type="ECO:0000313" key="1">
    <source>
        <dbReference type="EMBL" id="SVD87486.1"/>
    </source>
</evidence>
<dbReference type="AlphaFoldDB" id="A0A382YW34"/>